<organism evidence="2 3">
    <name type="scientific">Sphagnum jensenii</name>
    <dbReference type="NCBI Taxonomy" id="128206"/>
    <lineage>
        <taxon>Eukaryota</taxon>
        <taxon>Viridiplantae</taxon>
        <taxon>Streptophyta</taxon>
        <taxon>Embryophyta</taxon>
        <taxon>Bryophyta</taxon>
        <taxon>Sphagnophytina</taxon>
        <taxon>Sphagnopsida</taxon>
        <taxon>Sphagnales</taxon>
        <taxon>Sphagnaceae</taxon>
        <taxon>Sphagnum</taxon>
    </lineage>
</organism>
<evidence type="ECO:0000256" key="1">
    <source>
        <dbReference type="SAM" id="MobiDB-lite"/>
    </source>
</evidence>
<dbReference type="EMBL" id="OZ023716">
    <property type="protein sequence ID" value="CAK9865694.1"/>
    <property type="molecule type" value="Genomic_DNA"/>
</dbReference>
<proteinExistence type="predicted"/>
<reference evidence="2" key="1">
    <citation type="submission" date="2024-03" db="EMBL/GenBank/DDBJ databases">
        <authorList>
            <consortium name="ELIXIR-Norway"/>
            <consortium name="Elixir Norway"/>
        </authorList>
    </citation>
    <scope>NUCLEOTIDE SEQUENCE</scope>
</reference>
<feature type="region of interest" description="Disordered" evidence="1">
    <location>
        <begin position="149"/>
        <end position="178"/>
    </location>
</feature>
<keyword evidence="3" id="KW-1185">Reference proteome</keyword>
<evidence type="ECO:0000313" key="3">
    <source>
        <dbReference type="Proteomes" id="UP001497522"/>
    </source>
</evidence>
<sequence length="267" mass="30422">MKQDVATRFDDLLIMLQSVSAKVDESTELLKKKKQEDHAVKIFEELLDELIRLLHYFKLASKSFEPFNTLTLHLVGMWLAKLKAHLQPRDEPVTVKGASGEKMTILADSEDIAPIKVGPPKPPMTSMSGGMRQHPLVVKKNLVKRPRTIFVHASPSRDDNDKESEDDAEPAEESQLEARIDQELAKYRLFEASKSDKEVLLQPDTRKRAREDDDVKHDIGMLPWWRVKSDKFPILACNCGRDFIKTKTTRLRLDAVGCLNSTAQHQI</sequence>
<accession>A0ABP1ASY9</accession>
<evidence type="ECO:0000313" key="2">
    <source>
        <dbReference type="EMBL" id="CAK9865694.1"/>
    </source>
</evidence>
<name>A0ABP1ASY9_9BRYO</name>
<gene>
    <name evidence="2" type="ORF">CSSPJE1EN2_LOCUS8689</name>
</gene>
<protein>
    <submittedName>
        <fullName evidence="2">Uncharacterized protein</fullName>
    </submittedName>
</protein>
<dbReference type="Proteomes" id="UP001497522">
    <property type="component" value="Chromosome 15"/>
</dbReference>
<feature type="compositionally biased region" description="Acidic residues" evidence="1">
    <location>
        <begin position="161"/>
        <end position="175"/>
    </location>
</feature>